<feature type="transmembrane region" description="Helical" evidence="2">
    <location>
        <begin position="187"/>
        <end position="212"/>
    </location>
</feature>
<protein>
    <submittedName>
        <fullName evidence="3">Uncharacterized protein</fullName>
    </submittedName>
</protein>
<dbReference type="EMBL" id="AWQS01000022">
    <property type="protein sequence ID" value="EWT07094.1"/>
    <property type="molecule type" value="Genomic_DNA"/>
</dbReference>
<organism evidence="3 4">
    <name type="scientific">Intrasporangium chromatireducens Q5-1</name>
    <dbReference type="NCBI Taxonomy" id="584657"/>
    <lineage>
        <taxon>Bacteria</taxon>
        <taxon>Bacillati</taxon>
        <taxon>Actinomycetota</taxon>
        <taxon>Actinomycetes</taxon>
        <taxon>Micrococcales</taxon>
        <taxon>Intrasporangiaceae</taxon>
        <taxon>Intrasporangium</taxon>
    </lineage>
</organism>
<evidence type="ECO:0000256" key="1">
    <source>
        <dbReference type="SAM" id="MobiDB-lite"/>
    </source>
</evidence>
<keyword evidence="2" id="KW-0812">Transmembrane</keyword>
<feature type="region of interest" description="Disordered" evidence="1">
    <location>
        <begin position="1"/>
        <end position="20"/>
    </location>
</feature>
<evidence type="ECO:0000256" key="2">
    <source>
        <dbReference type="SAM" id="Phobius"/>
    </source>
</evidence>
<dbReference type="RefSeq" id="WP_034714092.1">
    <property type="nucleotide sequence ID" value="NZ_AWQS01000022.1"/>
</dbReference>
<gene>
    <name evidence="3" type="ORF">N864_12560</name>
</gene>
<keyword evidence="4" id="KW-1185">Reference proteome</keyword>
<sequence length="389" mass="41668">MATDIDTSSGSGTDDRTTAQVGDGTLATSLADLRVAIDEVAHTLLVPRLVELVTGRPAERPSTRRFAGVGLLAVAVRLALPVLVTTAAGAWHDAPLWSWCLVAVFFAADQVVTLASGYPHTSRLDDFLALTGRLEREGDVLLLTQLPRRWLRLSVRVAVSAALTLPVLAVGMAVAPEGLTSLHVGSVAMLMLVLYEFSEQVFFGFLITTLFLRRESQYPHRLWWLSPADTPAIPLMLHAWGTVAIVGGVSVVFSMLPVALLVAPGSSTFLIALVGAMTLSGYLVTILSYVSVRASVRTIVRRHQQRTLEQLQHQVDDLGVRVGDLTPAQTGQLRAVMAVYDAVRDAPLTPRSSEAGSHAVTALAVPGIGFFLAVLAEVYAERLLGQLVP</sequence>
<feature type="transmembrane region" description="Helical" evidence="2">
    <location>
        <begin position="96"/>
        <end position="118"/>
    </location>
</feature>
<feature type="transmembrane region" description="Helical" evidence="2">
    <location>
        <begin position="233"/>
        <end position="263"/>
    </location>
</feature>
<keyword evidence="2" id="KW-1133">Transmembrane helix</keyword>
<reference evidence="4" key="1">
    <citation type="submission" date="2013-08" db="EMBL/GenBank/DDBJ databases">
        <title>Intrasporangium oryzae NRRL B-24470.</title>
        <authorList>
            <person name="Liu H."/>
            <person name="Wang G."/>
        </authorList>
    </citation>
    <scope>NUCLEOTIDE SEQUENCE [LARGE SCALE GENOMIC DNA]</scope>
    <source>
        <strain evidence="4">Q5-1</strain>
    </source>
</reference>
<evidence type="ECO:0000313" key="3">
    <source>
        <dbReference type="EMBL" id="EWT07094.1"/>
    </source>
</evidence>
<evidence type="ECO:0000313" key="4">
    <source>
        <dbReference type="Proteomes" id="UP000019494"/>
    </source>
</evidence>
<accession>W9GT92</accession>
<keyword evidence="2" id="KW-0472">Membrane</keyword>
<dbReference type="Proteomes" id="UP000019494">
    <property type="component" value="Unassembled WGS sequence"/>
</dbReference>
<feature type="transmembrane region" description="Helical" evidence="2">
    <location>
        <begin position="269"/>
        <end position="292"/>
    </location>
</feature>
<comment type="caution">
    <text evidence="3">The sequence shown here is derived from an EMBL/GenBank/DDBJ whole genome shotgun (WGS) entry which is preliminary data.</text>
</comment>
<dbReference type="AlphaFoldDB" id="W9GT92"/>
<feature type="compositionally biased region" description="Low complexity" evidence="1">
    <location>
        <begin position="1"/>
        <end position="12"/>
    </location>
</feature>
<feature type="transmembrane region" description="Helical" evidence="2">
    <location>
        <begin position="359"/>
        <end position="380"/>
    </location>
</feature>
<dbReference type="OrthoDB" id="9851399at2"/>
<name>W9GT92_9MICO</name>
<proteinExistence type="predicted"/>
<feature type="transmembrane region" description="Helical" evidence="2">
    <location>
        <begin position="153"/>
        <end position="175"/>
    </location>
</feature>
<feature type="transmembrane region" description="Helical" evidence="2">
    <location>
        <begin position="66"/>
        <end position="90"/>
    </location>
</feature>